<organism evidence="1 2">
    <name type="scientific">Azoarcus sp. (strain BH72)</name>
    <dbReference type="NCBI Taxonomy" id="418699"/>
    <lineage>
        <taxon>Bacteria</taxon>
        <taxon>Pseudomonadati</taxon>
        <taxon>Pseudomonadota</taxon>
        <taxon>Betaproteobacteria</taxon>
        <taxon>Rhodocyclales</taxon>
        <taxon>Zoogloeaceae</taxon>
        <taxon>Azoarcus</taxon>
    </lineage>
</organism>
<dbReference type="RefSeq" id="WP_011764508.1">
    <property type="nucleotide sequence ID" value="NC_008702.1"/>
</dbReference>
<dbReference type="EMBL" id="AM406670">
    <property type="protein sequence ID" value="CAL93391.1"/>
    <property type="molecule type" value="Genomic_DNA"/>
</dbReference>
<dbReference type="HOGENOM" id="CLU_1197816_0_0_4"/>
<evidence type="ECO:0000313" key="2">
    <source>
        <dbReference type="Proteomes" id="UP000002588"/>
    </source>
</evidence>
<accession>A1K3I6</accession>
<dbReference type="Proteomes" id="UP000002588">
    <property type="component" value="Chromosome"/>
</dbReference>
<keyword evidence="2" id="KW-1185">Reference proteome</keyword>
<reference evidence="1 2" key="1">
    <citation type="journal article" date="2006" name="Nat. Biotechnol.">
        <title>Complete genome of the mutualistic, N2-fixing grass endophyte Azoarcus sp. strain BH72.</title>
        <authorList>
            <person name="Krause A."/>
            <person name="Ramakumar A."/>
            <person name="Bartels D."/>
            <person name="Battistoni F."/>
            <person name="Bekel T."/>
            <person name="Boch J."/>
            <person name="Boehm M."/>
            <person name="Friedrich F."/>
            <person name="Hurek T."/>
            <person name="Krause L."/>
            <person name="Linke B."/>
            <person name="McHardy A.C."/>
            <person name="Sarkar A."/>
            <person name="Schneiker S."/>
            <person name="Syed A.A."/>
            <person name="Thauer R."/>
            <person name="Vorhoelter F.-J."/>
            <person name="Weidner S."/>
            <person name="Puehler A."/>
            <person name="Reinhold-Hurek B."/>
            <person name="Kaiser O."/>
            <person name="Goesmann A."/>
        </authorList>
    </citation>
    <scope>NUCLEOTIDE SEQUENCE [LARGE SCALE GENOMIC DNA]</scope>
    <source>
        <strain evidence="1 2">BH72</strain>
    </source>
</reference>
<dbReference type="STRING" id="62928.azo0774"/>
<name>A1K3I6_AZOSB</name>
<proteinExistence type="predicted"/>
<dbReference type="AlphaFoldDB" id="A1K3I6"/>
<evidence type="ECO:0000313" key="1">
    <source>
        <dbReference type="EMBL" id="CAL93391.1"/>
    </source>
</evidence>
<gene>
    <name evidence="1" type="ordered locus">azo0774</name>
</gene>
<protein>
    <submittedName>
        <fullName evidence="1">Uncharacterized protein</fullName>
    </submittedName>
</protein>
<dbReference type="KEGG" id="azo:azo0774"/>
<sequence>MHLIDATQEVPLQPIQVGVDLLDLTETQAFLSAAYSLRPTFGRGVRIHWETPGHPLFDAASVLWRSGYKDVEKGAMRHLKGCPSAVWKVRVSGRGYPFRHFLDTEGVLWVIKKARHRDIEPDLNDPYSVGDYAEERNERRDQFLERFQSMLNTGILDRYDELMRTEATSAERQVCQHWIEEHKIHSNNLRLQPGGLFSPEGMKNFELYSRASFAGDVLQGGPRFALRDVWA</sequence>